<dbReference type="PANTHER" id="PTHR11839:SF18">
    <property type="entry name" value="NUDIX HYDROLASE DOMAIN-CONTAINING PROTEIN"/>
    <property type="match status" value="1"/>
</dbReference>
<dbReference type="PANTHER" id="PTHR11839">
    <property type="entry name" value="UDP/ADP-SUGAR PYROPHOSPHATASE"/>
    <property type="match status" value="1"/>
</dbReference>
<dbReference type="InterPro" id="IPR000086">
    <property type="entry name" value="NUDIX_hydrolase_dom"/>
</dbReference>
<evidence type="ECO:0000256" key="1">
    <source>
        <dbReference type="ARBA" id="ARBA00001946"/>
    </source>
</evidence>
<dbReference type="Pfam" id="PF00293">
    <property type="entry name" value="NUDIX"/>
    <property type="match status" value="1"/>
</dbReference>
<protein>
    <submittedName>
        <fullName evidence="4">NUDIX hydrolase</fullName>
    </submittedName>
</protein>
<evidence type="ECO:0000313" key="5">
    <source>
        <dbReference type="Proteomes" id="UP000622245"/>
    </source>
</evidence>
<dbReference type="RefSeq" id="WP_203150826.1">
    <property type="nucleotide sequence ID" value="NZ_JAEVHL010000172.1"/>
</dbReference>
<dbReference type="CDD" id="cd03424">
    <property type="entry name" value="NUDIX_ADPRase_Nudt5_UGPPase_Nudt14"/>
    <property type="match status" value="1"/>
</dbReference>
<accession>A0ABS1YM16</accession>
<dbReference type="GO" id="GO:0016787">
    <property type="term" value="F:hydrolase activity"/>
    <property type="evidence" value="ECO:0007669"/>
    <property type="project" value="UniProtKB-KW"/>
</dbReference>
<evidence type="ECO:0000256" key="2">
    <source>
        <dbReference type="ARBA" id="ARBA00022801"/>
    </source>
</evidence>
<dbReference type="EMBL" id="JAEVHL010000172">
    <property type="protein sequence ID" value="MBM0278456.1"/>
    <property type="molecule type" value="Genomic_DNA"/>
</dbReference>
<evidence type="ECO:0000259" key="3">
    <source>
        <dbReference type="PROSITE" id="PS51462"/>
    </source>
</evidence>
<proteinExistence type="predicted"/>
<comment type="cofactor">
    <cofactor evidence="1">
        <name>Mg(2+)</name>
        <dbReference type="ChEBI" id="CHEBI:18420"/>
    </cofactor>
</comment>
<feature type="domain" description="Nudix hydrolase" evidence="3">
    <location>
        <begin position="39"/>
        <end position="167"/>
    </location>
</feature>
<keyword evidence="5" id="KW-1185">Reference proteome</keyword>
<dbReference type="PROSITE" id="PS00893">
    <property type="entry name" value="NUDIX_BOX"/>
    <property type="match status" value="1"/>
</dbReference>
<comment type="caution">
    <text evidence="4">The sequence shown here is derived from an EMBL/GenBank/DDBJ whole genome shotgun (WGS) entry which is preliminary data.</text>
</comment>
<name>A0ABS1YM16_9ACTN</name>
<sequence>MPENYRTSSRPYHGPAFFSVEETCTVSGSDGRRFVRHVVRHPGGSAVVALIGRSALCVQQYRPAIERVTLELPAGRPDGAESAIETASRELREETGLRAVSLAPLTQFFNAPCFCDGLTEVFVTDDFERGGAEPGQDFPTNVRLVGLDDVESLVRDGSLVDAKTILGLLLARSWVDGS</sequence>
<dbReference type="Gene3D" id="3.90.79.10">
    <property type="entry name" value="Nucleoside Triphosphate Pyrophosphohydrolase"/>
    <property type="match status" value="1"/>
</dbReference>
<dbReference type="InterPro" id="IPR020084">
    <property type="entry name" value="NUDIX_hydrolase_CS"/>
</dbReference>
<dbReference type="SUPFAM" id="SSF55811">
    <property type="entry name" value="Nudix"/>
    <property type="match status" value="1"/>
</dbReference>
<keyword evidence="2 4" id="KW-0378">Hydrolase</keyword>
<evidence type="ECO:0000313" key="4">
    <source>
        <dbReference type="EMBL" id="MBM0278456.1"/>
    </source>
</evidence>
<reference evidence="4 5" key="1">
    <citation type="submission" date="2021-01" db="EMBL/GenBank/DDBJ databases">
        <title>Draft genome sequence of Micromonospora sp. strain STR1s_6.</title>
        <authorList>
            <person name="Karlyshev A."/>
            <person name="Jawad R."/>
        </authorList>
    </citation>
    <scope>NUCLEOTIDE SEQUENCE [LARGE SCALE GENOMIC DNA]</scope>
    <source>
        <strain evidence="4 5">STR1S-6</strain>
    </source>
</reference>
<gene>
    <name evidence="4" type="ORF">JM949_25585</name>
</gene>
<dbReference type="PROSITE" id="PS51462">
    <property type="entry name" value="NUDIX"/>
    <property type="match status" value="1"/>
</dbReference>
<dbReference type="InterPro" id="IPR015797">
    <property type="entry name" value="NUDIX_hydrolase-like_dom_sf"/>
</dbReference>
<dbReference type="Proteomes" id="UP000622245">
    <property type="component" value="Unassembled WGS sequence"/>
</dbReference>
<organism evidence="4 5">
    <name type="scientific">Micromonospora tarensis</name>
    <dbReference type="NCBI Taxonomy" id="2806100"/>
    <lineage>
        <taxon>Bacteria</taxon>
        <taxon>Bacillati</taxon>
        <taxon>Actinomycetota</taxon>
        <taxon>Actinomycetes</taxon>
        <taxon>Micromonosporales</taxon>
        <taxon>Micromonosporaceae</taxon>
        <taxon>Micromonospora</taxon>
    </lineage>
</organism>